<dbReference type="Pfam" id="PF00512">
    <property type="entry name" value="HisKA"/>
    <property type="match status" value="1"/>
</dbReference>
<dbReference type="SUPFAM" id="SSF47384">
    <property type="entry name" value="Homodimeric domain of signal transducing histidine kinase"/>
    <property type="match status" value="1"/>
</dbReference>
<dbReference type="EMBL" id="JAVAIM010000001">
    <property type="protein sequence ID" value="MDP4575103.1"/>
    <property type="molecule type" value="Genomic_DNA"/>
</dbReference>
<organism evidence="8 9">
    <name type="scientific">Qipengyuania profundimaris</name>
    <dbReference type="NCBI Taxonomy" id="3067652"/>
    <lineage>
        <taxon>Bacteria</taxon>
        <taxon>Pseudomonadati</taxon>
        <taxon>Pseudomonadota</taxon>
        <taxon>Alphaproteobacteria</taxon>
        <taxon>Sphingomonadales</taxon>
        <taxon>Erythrobacteraceae</taxon>
        <taxon>Qipengyuania</taxon>
    </lineage>
</organism>
<keyword evidence="6" id="KW-0902">Two-component regulatory system</keyword>
<evidence type="ECO:0000256" key="4">
    <source>
        <dbReference type="ARBA" id="ARBA00022679"/>
    </source>
</evidence>
<dbReference type="PANTHER" id="PTHR43711">
    <property type="entry name" value="TWO-COMPONENT HISTIDINE KINASE"/>
    <property type="match status" value="1"/>
</dbReference>
<evidence type="ECO:0000256" key="1">
    <source>
        <dbReference type="ARBA" id="ARBA00000085"/>
    </source>
</evidence>
<evidence type="ECO:0000256" key="5">
    <source>
        <dbReference type="ARBA" id="ARBA00022777"/>
    </source>
</evidence>
<dbReference type="Proteomes" id="UP001240639">
    <property type="component" value="Unassembled WGS sequence"/>
</dbReference>
<dbReference type="CDD" id="cd00082">
    <property type="entry name" value="HisKA"/>
    <property type="match status" value="1"/>
</dbReference>
<keyword evidence="9" id="KW-1185">Reference proteome</keyword>
<keyword evidence="5" id="KW-0418">Kinase</keyword>
<dbReference type="PROSITE" id="PS50109">
    <property type="entry name" value="HIS_KIN"/>
    <property type="match status" value="1"/>
</dbReference>
<dbReference type="InterPro" id="IPR050736">
    <property type="entry name" value="Sensor_HK_Regulatory"/>
</dbReference>
<dbReference type="InterPro" id="IPR036890">
    <property type="entry name" value="HATPase_C_sf"/>
</dbReference>
<dbReference type="EC" id="2.7.13.3" evidence="2"/>
<evidence type="ECO:0000313" key="9">
    <source>
        <dbReference type="Proteomes" id="UP001240639"/>
    </source>
</evidence>
<dbReference type="CDD" id="cd00075">
    <property type="entry name" value="HATPase"/>
    <property type="match status" value="1"/>
</dbReference>
<keyword evidence="8" id="KW-0547">Nucleotide-binding</keyword>
<keyword evidence="4" id="KW-0808">Transferase</keyword>
<evidence type="ECO:0000256" key="3">
    <source>
        <dbReference type="ARBA" id="ARBA00022553"/>
    </source>
</evidence>
<dbReference type="GO" id="GO:0005524">
    <property type="term" value="F:ATP binding"/>
    <property type="evidence" value="ECO:0007669"/>
    <property type="project" value="UniProtKB-KW"/>
</dbReference>
<proteinExistence type="predicted"/>
<evidence type="ECO:0000313" key="8">
    <source>
        <dbReference type="EMBL" id="MDP4575103.1"/>
    </source>
</evidence>
<dbReference type="InterPro" id="IPR003594">
    <property type="entry name" value="HATPase_dom"/>
</dbReference>
<evidence type="ECO:0000256" key="2">
    <source>
        <dbReference type="ARBA" id="ARBA00012438"/>
    </source>
</evidence>
<comment type="catalytic activity">
    <reaction evidence="1">
        <text>ATP + protein L-histidine = ADP + protein N-phospho-L-histidine.</text>
        <dbReference type="EC" id="2.7.13.3"/>
    </reaction>
</comment>
<accession>A0ABT9HQU8</accession>
<dbReference type="Gene3D" id="1.10.287.130">
    <property type="match status" value="1"/>
</dbReference>
<gene>
    <name evidence="8" type="ORF">Q9K02_08145</name>
</gene>
<comment type="caution">
    <text evidence="8">The sequence shown here is derived from an EMBL/GenBank/DDBJ whole genome shotgun (WGS) entry which is preliminary data.</text>
</comment>
<dbReference type="PANTHER" id="PTHR43711:SF1">
    <property type="entry name" value="HISTIDINE KINASE 1"/>
    <property type="match status" value="1"/>
</dbReference>
<dbReference type="SUPFAM" id="SSF55874">
    <property type="entry name" value="ATPase domain of HSP90 chaperone/DNA topoisomerase II/histidine kinase"/>
    <property type="match status" value="1"/>
</dbReference>
<dbReference type="InterPro" id="IPR036097">
    <property type="entry name" value="HisK_dim/P_sf"/>
</dbReference>
<feature type="domain" description="Histidine kinase" evidence="7">
    <location>
        <begin position="108"/>
        <end position="325"/>
    </location>
</feature>
<evidence type="ECO:0000259" key="7">
    <source>
        <dbReference type="PROSITE" id="PS50109"/>
    </source>
</evidence>
<sequence length="330" mass="36494">MGELFEHSETPIVITERDRVTIANLAARGLLGSHILGQDARMALRQPEAVRLLDRDADGSAIVRGLSRRNDIWRINRKKLDDQLAVVEFVNKTAEADIARAHTDFVANASHELRTPLAAIIGYVETLSEDAGNLETKTAERFLDTIQREAKRLQNLVSDLMSLSRIEAEKHDLPSARIELSGLVESAARDGAGNERLDRLDVATSGQFFIRGDAQQLEQLVRNLVDNALKYGHADQPVTIRLHPRGDNRVRLTVTDRGDGIAAEHIPHLTRRFYRTDPGRSRASGGTGLGLAIVKHIVERHRGRLDVESTVGEGTRVTVTLPLDSEELGN</sequence>
<dbReference type="InterPro" id="IPR004358">
    <property type="entry name" value="Sig_transdc_His_kin-like_C"/>
</dbReference>
<dbReference type="SMART" id="SM00387">
    <property type="entry name" value="HATPase_c"/>
    <property type="match status" value="1"/>
</dbReference>
<dbReference type="Gene3D" id="3.30.565.10">
    <property type="entry name" value="Histidine kinase-like ATPase, C-terminal domain"/>
    <property type="match status" value="1"/>
</dbReference>
<dbReference type="PRINTS" id="PR00344">
    <property type="entry name" value="BCTRLSENSOR"/>
</dbReference>
<dbReference type="Pfam" id="PF02518">
    <property type="entry name" value="HATPase_c"/>
    <property type="match status" value="1"/>
</dbReference>
<name>A0ABT9HQU8_9SPHN</name>
<dbReference type="InterPro" id="IPR005467">
    <property type="entry name" value="His_kinase_dom"/>
</dbReference>
<reference evidence="8 9" key="1">
    <citation type="submission" date="2023-08" db="EMBL/GenBank/DDBJ databases">
        <title>genomic of G39.</title>
        <authorList>
            <person name="Wang Y."/>
        </authorList>
    </citation>
    <scope>NUCLEOTIDE SEQUENCE [LARGE SCALE GENOMIC DNA]</scope>
    <source>
        <strain evidence="8 9">G39</strain>
    </source>
</reference>
<evidence type="ECO:0000256" key="6">
    <source>
        <dbReference type="ARBA" id="ARBA00023012"/>
    </source>
</evidence>
<dbReference type="RefSeq" id="WP_305932442.1">
    <property type="nucleotide sequence ID" value="NZ_JAVAIM010000001.1"/>
</dbReference>
<dbReference type="InterPro" id="IPR003661">
    <property type="entry name" value="HisK_dim/P_dom"/>
</dbReference>
<keyword evidence="8" id="KW-0067">ATP-binding</keyword>
<keyword evidence="3" id="KW-0597">Phosphoprotein</keyword>
<dbReference type="SMART" id="SM00388">
    <property type="entry name" value="HisKA"/>
    <property type="match status" value="1"/>
</dbReference>
<protein>
    <recommendedName>
        <fullName evidence="2">histidine kinase</fullName>
        <ecNumber evidence="2">2.7.13.3</ecNumber>
    </recommendedName>
</protein>